<proteinExistence type="predicted"/>
<evidence type="ECO:0000313" key="3">
    <source>
        <dbReference type="Proteomes" id="UP000288805"/>
    </source>
</evidence>
<gene>
    <name evidence="2" type="ORF">CK203_079884</name>
</gene>
<evidence type="ECO:0000256" key="1">
    <source>
        <dbReference type="SAM" id="MobiDB-lite"/>
    </source>
</evidence>
<name>A0A438DHY7_VITVI</name>
<feature type="region of interest" description="Disordered" evidence="1">
    <location>
        <begin position="1"/>
        <end position="46"/>
    </location>
</feature>
<evidence type="ECO:0000313" key="2">
    <source>
        <dbReference type="EMBL" id="RVW35071.1"/>
    </source>
</evidence>
<comment type="caution">
    <text evidence="2">The sequence shown here is derived from an EMBL/GenBank/DDBJ whole genome shotgun (WGS) entry which is preliminary data.</text>
</comment>
<accession>A0A438DHY7</accession>
<dbReference type="EMBL" id="QGNW01001615">
    <property type="protein sequence ID" value="RVW35071.1"/>
    <property type="molecule type" value="Genomic_DNA"/>
</dbReference>
<dbReference type="AlphaFoldDB" id="A0A438DHY7"/>
<reference evidence="2 3" key="1">
    <citation type="journal article" date="2018" name="PLoS Genet.">
        <title>Population sequencing reveals clonal diversity and ancestral inbreeding in the grapevine cultivar Chardonnay.</title>
        <authorList>
            <person name="Roach M.J."/>
            <person name="Johnson D.L."/>
            <person name="Bohlmann J."/>
            <person name="van Vuuren H.J."/>
            <person name="Jones S.J."/>
            <person name="Pretorius I.S."/>
            <person name="Schmidt S.A."/>
            <person name="Borneman A.R."/>
        </authorList>
    </citation>
    <scope>NUCLEOTIDE SEQUENCE [LARGE SCALE GENOMIC DNA]</scope>
    <source>
        <strain evidence="3">cv. Chardonnay</strain>
        <tissue evidence="2">Leaf</tissue>
    </source>
</reference>
<dbReference type="Proteomes" id="UP000288805">
    <property type="component" value="Unassembled WGS sequence"/>
</dbReference>
<sequence>MASIQEAIASLGQRIDGQQPQQVLPQDDAHYDPIVPPPPLPKDPHARMDRLEQRLRQLRTSDRAVTRDDFDGLLVPSLPTKFRMPETSDTRDWLSSHPFKALQYDHEGPWTR</sequence>
<protein>
    <submittedName>
        <fullName evidence="2">Uncharacterized protein</fullName>
    </submittedName>
</protein>
<organism evidence="2 3">
    <name type="scientific">Vitis vinifera</name>
    <name type="common">Grape</name>
    <dbReference type="NCBI Taxonomy" id="29760"/>
    <lineage>
        <taxon>Eukaryota</taxon>
        <taxon>Viridiplantae</taxon>
        <taxon>Streptophyta</taxon>
        <taxon>Embryophyta</taxon>
        <taxon>Tracheophyta</taxon>
        <taxon>Spermatophyta</taxon>
        <taxon>Magnoliopsida</taxon>
        <taxon>eudicotyledons</taxon>
        <taxon>Gunneridae</taxon>
        <taxon>Pentapetalae</taxon>
        <taxon>rosids</taxon>
        <taxon>Vitales</taxon>
        <taxon>Vitaceae</taxon>
        <taxon>Viteae</taxon>
        <taxon>Vitis</taxon>
    </lineage>
</organism>